<dbReference type="SUPFAM" id="SSF55729">
    <property type="entry name" value="Acyl-CoA N-acyltransferases (Nat)"/>
    <property type="match status" value="1"/>
</dbReference>
<organism evidence="2 3">
    <name type="scientific">Nocardioides antri</name>
    <dbReference type="NCBI Taxonomy" id="2607659"/>
    <lineage>
        <taxon>Bacteria</taxon>
        <taxon>Bacillati</taxon>
        <taxon>Actinomycetota</taxon>
        <taxon>Actinomycetes</taxon>
        <taxon>Propionibacteriales</taxon>
        <taxon>Nocardioidaceae</taxon>
        <taxon>Nocardioides</taxon>
    </lineage>
</organism>
<name>A0A5B1M449_9ACTN</name>
<keyword evidence="2" id="KW-0808">Transferase</keyword>
<dbReference type="AlphaFoldDB" id="A0A5B1M449"/>
<dbReference type="InterPro" id="IPR000182">
    <property type="entry name" value="GNAT_dom"/>
</dbReference>
<dbReference type="GO" id="GO:0016747">
    <property type="term" value="F:acyltransferase activity, transferring groups other than amino-acyl groups"/>
    <property type="evidence" value="ECO:0007669"/>
    <property type="project" value="InterPro"/>
</dbReference>
<comment type="caution">
    <text evidence="2">The sequence shown here is derived from an EMBL/GenBank/DDBJ whole genome shotgun (WGS) entry which is preliminary data.</text>
</comment>
<dbReference type="InterPro" id="IPR016181">
    <property type="entry name" value="Acyl_CoA_acyltransferase"/>
</dbReference>
<feature type="domain" description="N-acetyltransferase" evidence="1">
    <location>
        <begin position="19"/>
        <end position="171"/>
    </location>
</feature>
<dbReference type="Gene3D" id="3.40.630.30">
    <property type="match status" value="1"/>
</dbReference>
<evidence type="ECO:0000313" key="2">
    <source>
        <dbReference type="EMBL" id="KAA1427712.1"/>
    </source>
</evidence>
<keyword evidence="3" id="KW-1185">Reference proteome</keyword>
<gene>
    <name evidence="2" type="ORF">F0U47_09750</name>
</gene>
<accession>A0A5B1M449</accession>
<evidence type="ECO:0000313" key="3">
    <source>
        <dbReference type="Proteomes" id="UP000324351"/>
    </source>
</evidence>
<dbReference type="Pfam" id="PF00583">
    <property type="entry name" value="Acetyltransf_1"/>
    <property type="match status" value="1"/>
</dbReference>
<evidence type="ECO:0000259" key="1">
    <source>
        <dbReference type="PROSITE" id="PS51186"/>
    </source>
</evidence>
<proteinExistence type="predicted"/>
<dbReference type="Proteomes" id="UP000324351">
    <property type="component" value="Unassembled WGS sequence"/>
</dbReference>
<reference evidence="2 3" key="2">
    <citation type="submission" date="2019-09" db="EMBL/GenBank/DDBJ databases">
        <authorList>
            <person name="Jin C."/>
        </authorList>
    </citation>
    <scope>NUCLEOTIDE SEQUENCE [LARGE SCALE GENOMIC DNA]</scope>
    <source>
        <strain evidence="2 3">BN140041</strain>
    </source>
</reference>
<sequence>MSLDPRSPSDSSAQSLPSLQVVPLTREHALDICTWRYAPPYECYDMTDADPDRLLQPEAGFHALLAGDRLIGFRSFGPDGQVPGWDYDDQALDTGGGLRPQLVGQGLGRAAISAGLAFGRAKLAPRAFRVTVATFNVRALRAVEGLGFQRVGQFSATTDGRSFEVLARPEG</sequence>
<dbReference type="PROSITE" id="PS51186">
    <property type="entry name" value="GNAT"/>
    <property type="match status" value="1"/>
</dbReference>
<reference evidence="2 3" key="1">
    <citation type="submission" date="2019-09" db="EMBL/GenBank/DDBJ databases">
        <title>Nocardioides panacisoli sp. nov., isolated from the soil of a ginseng field.</title>
        <authorList>
            <person name="Cho C."/>
        </authorList>
    </citation>
    <scope>NUCLEOTIDE SEQUENCE [LARGE SCALE GENOMIC DNA]</scope>
    <source>
        <strain evidence="2 3">BN140041</strain>
    </source>
</reference>
<dbReference type="RefSeq" id="WP_149750082.1">
    <property type="nucleotide sequence ID" value="NZ_VUJW01000003.1"/>
</dbReference>
<protein>
    <submittedName>
        <fullName evidence="2">GNAT family N-acetyltransferase</fullName>
    </submittedName>
</protein>
<dbReference type="EMBL" id="VUJW01000003">
    <property type="protein sequence ID" value="KAA1427712.1"/>
    <property type="molecule type" value="Genomic_DNA"/>
</dbReference>